<feature type="domain" description="DUF883" evidence="1">
    <location>
        <begin position="91"/>
        <end position="120"/>
    </location>
</feature>
<evidence type="ECO:0000259" key="1">
    <source>
        <dbReference type="Pfam" id="PF19029"/>
    </source>
</evidence>
<dbReference type="EMBL" id="SGWZ01000001">
    <property type="protein sequence ID" value="RZS73397.1"/>
    <property type="molecule type" value="Genomic_DNA"/>
</dbReference>
<dbReference type="Proteomes" id="UP000292039">
    <property type="component" value="Unassembled WGS sequence"/>
</dbReference>
<organism evidence="2 3">
    <name type="scientific">Kerstersia gyiorum</name>
    <dbReference type="NCBI Taxonomy" id="206506"/>
    <lineage>
        <taxon>Bacteria</taxon>
        <taxon>Pseudomonadati</taxon>
        <taxon>Pseudomonadota</taxon>
        <taxon>Betaproteobacteria</taxon>
        <taxon>Burkholderiales</taxon>
        <taxon>Alcaligenaceae</taxon>
        <taxon>Kerstersia</taxon>
    </lineage>
</organism>
<reference evidence="2 3" key="1">
    <citation type="submission" date="2019-02" db="EMBL/GenBank/DDBJ databases">
        <title>Genomic Encyclopedia of Type Strains, Phase IV (KMG-IV): sequencing the most valuable type-strain genomes for metagenomic binning, comparative biology and taxonomic classification.</title>
        <authorList>
            <person name="Goeker M."/>
        </authorList>
    </citation>
    <scope>NUCLEOTIDE SEQUENCE [LARGE SCALE GENOMIC DNA]</scope>
    <source>
        <strain evidence="2 3">DSM 16618</strain>
    </source>
</reference>
<dbReference type="PANTHER" id="PTHR35893:SF3">
    <property type="entry name" value="INNER MEMBRANE PROTEIN"/>
    <property type="match status" value="1"/>
</dbReference>
<name>A0A4V2F1E4_9BURK</name>
<evidence type="ECO:0000313" key="2">
    <source>
        <dbReference type="EMBL" id="RZS73397.1"/>
    </source>
</evidence>
<evidence type="ECO:0000313" key="3">
    <source>
        <dbReference type="Proteomes" id="UP000292039"/>
    </source>
</evidence>
<proteinExistence type="predicted"/>
<dbReference type="InterPro" id="IPR043605">
    <property type="entry name" value="DUF883_C"/>
</dbReference>
<protein>
    <submittedName>
        <fullName evidence="2">ElaB/YqjD/DUF883 family membrane-anchored ribosome-binding protein</fullName>
    </submittedName>
</protein>
<dbReference type="AlphaFoldDB" id="A0A4V2F1E4"/>
<dbReference type="GO" id="GO:0043022">
    <property type="term" value="F:ribosome binding"/>
    <property type="evidence" value="ECO:0007669"/>
    <property type="project" value="InterPro"/>
</dbReference>
<gene>
    <name evidence="2" type="ORF">EV679_0588</name>
</gene>
<accession>A0A4V2F1E4</accession>
<sequence length="120" mass="13102">MGILNRTSRGLEQGYEEIKSVGKRAGQDVQDSLREDVLEALGNLEAALQDKDADVAELRARLEDQIYKVRGIVEDKAATATQTVRGYVDSAEECIQAKPWQALGVVAAVSFLLGALITRR</sequence>
<comment type="caution">
    <text evidence="2">The sequence shown here is derived from an EMBL/GenBank/DDBJ whole genome shotgun (WGS) entry which is preliminary data.</text>
</comment>
<dbReference type="PANTHER" id="PTHR35893">
    <property type="entry name" value="INNER MEMBRANE PROTEIN-RELATED"/>
    <property type="match status" value="1"/>
</dbReference>
<dbReference type="Pfam" id="PF19029">
    <property type="entry name" value="DUF883_C"/>
    <property type="match status" value="1"/>
</dbReference>
<dbReference type="InterPro" id="IPR010279">
    <property type="entry name" value="YqjD/ElaB"/>
</dbReference>